<name>A0ABN9PZK2_9DINO</name>
<comment type="caution">
    <text evidence="2">The sequence shown here is derived from an EMBL/GenBank/DDBJ whole genome shotgun (WGS) entry which is preliminary data.</text>
</comment>
<organism evidence="2 3">
    <name type="scientific">Prorocentrum cordatum</name>
    <dbReference type="NCBI Taxonomy" id="2364126"/>
    <lineage>
        <taxon>Eukaryota</taxon>
        <taxon>Sar</taxon>
        <taxon>Alveolata</taxon>
        <taxon>Dinophyceae</taxon>
        <taxon>Prorocentrales</taxon>
        <taxon>Prorocentraceae</taxon>
        <taxon>Prorocentrum</taxon>
    </lineage>
</organism>
<keyword evidence="3" id="KW-1185">Reference proteome</keyword>
<feature type="non-terminal residue" evidence="2">
    <location>
        <position position="634"/>
    </location>
</feature>
<evidence type="ECO:0000313" key="2">
    <source>
        <dbReference type="EMBL" id="CAK0798773.1"/>
    </source>
</evidence>
<dbReference type="Proteomes" id="UP001189429">
    <property type="component" value="Unassembled WGS sequence"/>
</dbReference>
<sequence>MSAIELEPRQELFAASADVEACLYQCGGIGQLSKHFCLPSVSEEAAIELGLSLDINGQGIAGCGHVYLVVPPMGWGWSFWLAQRVHLEMLRRAAVPDDNVALGALPLPSLDPSPVELPCSDNINALGVKASMVTELRDRIAARFAYKGFSMHEVSGTRPQSTILGADFGGHPPVTRRSGQKLWILRGALQWLASGPIVTGRQVEVAAGHCVAAALVNRAGTSVPRALYDFVRDRYMRGRSPSHCMLQLNRRLAALTLATNIGPRFRWIPSEWQPADEASRMFEMVSRWFMLRPLSAAGVATSQRRAPLDPATPRGAARLPRASATRGLEDAATPSQRTERAPPLRARRAIAKRPAACRRPAASASCAAAPPRLRARLARALEPGRSGPASSEVLSRREQASAAAGTRVGYRDMEVRALQFLDLMLEAECTRADATILVAAVKDAYPWRTGSQSMPRVIQGLRGCTMRRPPARGHRDAALQVASTFFAYIRPGAFRKLTVPQLLPAGALEELTKTGASDETAILDHPAWLGECLAAHIRGKAPTDLIFPTHGGDRGGAVRHGGEAARAPPRVCLYQLRRGGTSDDILSGRRDHKTVKARGHWRTDPSLNRHGKPGAVEQFLITAVSREFGKQLFE</sequence>
<feature type="region of interest" description="Disordered" evidence="1">
    <location>
        <begin position="381"/>
        <end position="403"/>
    </location>
</feature>
<proteinExistence type="predicted"/>
<reference evidence="2" key="1">
    <citation type="submission" date="2023-10" db="EMBL/GenBank/DDBJ databases">
        <authorList>
            <person name="Chen Y."/>
            <person name="Shah S."/>
            <person name="Dougan E. K."/>
            <person name="Thang M."/>
            <person name="Chan C."/>
        </authorList>
    </citation>
    <scope>NUCLEOTIDE SEQUENCE [LARGE SCALE GENOMIC DNA]</scope>
</reference>
<dbReference type="EMBL" id="CAUYUJ010002014">
    <property type="protein sequence ID" value="CAK0798773.1"/>
    <property type="molecule type" value="Genomic_DNA"/>
</dbReference>
<evidence type="ECO:0000256" key="1">
    <source>
        <dbReference type="SAM" id="MobiDB-lite"/>
    </source>
</evidence>
<evidence type="ECO:0000313" key="3">
    <source>
        <dbReference type="Proteomes" id="UP001189429"/>
    </source>
</evidence>
<evidence type="ECO:0008006" key="4">
    <source>
        <dbReference type="Google" id="ProtNLM"/>
    </source>
</evidence>
<feature type="region of interest" description="Disordered" evidence="1">
    <location>
        <begin position="300"/>
        <end position="346"/>
    </location>
</feature>
<gene>
    <name evidence="2" type="ORF">PCOR1329_LOCUS7436</name>
</gene>
<protein>
    <recommendedName>
        <fullName evidence="4">RNA-directed RNA polymerase</fullName>
    </recommendedName>
</protein>
<accession>A0ABN9PZK2</accession>